<organism evidence="1 2">
    <name type="scientific">Apiospora phragmitis</name>
    <dbReference type="NCBI Taxonomy" id="2905665"/>
    <lineage>
        <taxon>Eukaryota</taxon>
        <taxon>Fungi</taxon>
        <taxon>Dikarya</taxon>
        <taxon>Ascomycota</taxon>
        <taxon>Pezizomycotina</taxon>
        <taxon>Sordariomycetes</taxon>
        <taxon>Xylariomycetidae</taxon>
        <taxon>Amphisphaeriales</taxon>
        <taxon>Apiosporaceae</taxon>
        <taxon>Apiospora</taxon>
    </lineage>
</organism>
<keyword evidence="2" id="KW-1185">Reference proteome</keyword>
<reference evidence="1 2" key="1">
    <citation type="submission" date="2023-01" db="EMBL/GenBank/DDBJ databases">
        <title>Analysis of 21 Apiospora genomes using comparative genomics revels a genus with tremendous synthesis potential of carbohydrate active enzymes and secondary metabolites.</title>
        <authorList>
            <person name="Sorensen T."/>
        </authorList>
    </citation>
    <scope>NUCLEOTIDE SEQUENCE [LARGE SCALE GENOMIC DNA]</scope>
    <source>
        <strain evidence="1 2">CBS 135458</strain>
    </source>
</reference>
<sequence>MLVVRSPRCLNTGPKITSAAGSPVLTEQQREEIRACFADDLQTHLRDRLVGIANAHYQAGQPDPGQRTLHVLCASMTATAAEVRGWFQWFGHATDFVHAPGSASASVTFSDADDARDAYEHYRAPEHAHLIRRMELEKTSGPQLSVNYPAGSPGEFDVQDPAMRAAVEMLEMLPTSTYATVLIKISGELSDADKAKLEEDKIYVLGSALAPRISIAYDLF</sequence>
<name>A0ABR1TAZ4_9PEZI</name>
<evidence type="ECO:0000313" key="2">
    <source>
        <dbReference type="Proteomes" id="UP001480595"/>
    </source>
</evidence>
<evidence type="ECO:0000313" key="1">
    <source>
        <dbReference type="EMBL" id="KAK8043779.1"/>
    </source>
</evidence>
<dbReference type="SUPFAM" id="SSF54928">
    <property type="entry name" value="RNA-binding domain, RBD"/>
    <property type="match status" value="1"/>
</dbReference>
<comment type="caution">
    <text evidence="1">The sequence shown here is derived from an EMBL/GenBank/DDBJ whole genome shotgun (WGS) entry which is preliminary data.</text>
</comment>
<dbReference type="InterPro" id="IPR035979">
    <property type="entry name" value="RBD_domain_sf"/>
</dbReference>
<dbReference type="RefSeq" id="XP_066710174.1">
    <property type="nucleotide sequence ID" value="XM_066864026.1"/>
</dbReference>
<dbReference type="GeneID" id="92097089"/>
<proteinExistence type="predicted"/>
<protein>
    <submittedName>
        <fullName evidence="1">Uncharacterized protein</fullName>
    </submittedName>
</protein>
<dbReference type="InterPro" id="IPR012677">
    <property type="entry name" value="Nucleotide-bd_a/b_plait_sf"/>
</dbReference>
<dbReference type="Proteomes" id="UP001480595">
    <property type="component" value="Unassembled WGS sequence"/>
</dbReference>
<dbReference type="EMBL" id="JAQQWL010000012">
    <property type="protein sequence ID" value="KAK8043779.1"/>
    <property type="molecule type" value="Genomic_DNA"/>
</dbReference>
<dbReference type="Gene3D" id="3.30.70.330">
    <property type="match status" value="1"/>
</dbReference>
<accession>A0ABR1TAZ4</accession>
<gene>
    <name evidence="1" type="ORF">PG994_012617</name>
</gene>